<feature type="compositionally biased region" description="Basic and acidic residues" evidence="1">
    <location>
        <begin position="125"/>
        <end position="134"/>
    </location>
</feature>
<dbReference type="InterPro" id="IPR044034">
    <property type="entry name" value="NAC-like_UBA"/>
</dbReference>
<dbReference type="GO" id="GO:0043066">
    <property type="term" value="P:negative regulation of apoptotic process"/>
    <property type="evidence" value="ECO:0007669"/>
    <property type="project" value="TreeGrafter"/>
</dbReference>
<dbReference type="AlphaFoldDB" id="A0A9P5SI47"/>
<dbReference type="Proteomes" id="UP000696485">
    <property type="component" value="Unassembled WGS sequence"/>
</dbReference>
<protein>
    <recommendedName>
        <fullName evidence="2">Nascent polypeptide-associated complex subunit alpha-like UBA domain-containing protein</fullName>
    </recommendedName>
</protein>
<dbReference type="PANTHER" id="PTHR31184">
    <property type="entry name" value="HUNTINGTIN-INTERACTING PROTEIN K FAMILY MEMBER"/>
    <property type="match status" value="1"/>
</dbReference>
<dbReference type="Gene3D" id="1.10.8.10">
    <property type="entry name" value="DNA helicase RuvA subunit, C-terminal domain"/>
    <property type="match status" value="1"/>
</dbReference>
<dbReference type="InterPro" id="IPR052617">
    <property type="entry name" value="Huntingtin-int_K"/>
</dbReference>
<proteinExistence type="predicted"/>
<name>A0A9P5SI47_9FUNG</name>
<feature type="compositionally biased region" description="Low complexity" evidence="1">
    <location>
        <begin position="1"/>
        <end position="64"/>
    </location>
</feature>
<evidence type="ECO:0000313" key="4">
    <source>
        <dbReference type="Proteomes" id="UP000696485"/>
    </source>
</evidence>
<feature type="compositionally biased region" description="Basic and acidic residues" evidence="1">
    <location>
        <begin position="65"/>
        <end position="75"/>
    </location>
</feature>
<comment type="caution">
    <text evidence="3">The sequence shown here is derived from an EMBL/GenBank/DDBJ whole genome shotgun (WGS) entry which is preliminary data.</text>
</comment>
<feature type="region of interest" description="Disordered" evidence="1">
    <location>
        <begin position="1"/>
        <end position="134"/>
    </location>
</feature>
<keyword evidence="4" id="KW-1185">Reference proteome</keyword>
<evidence type="ECO:0000256" key="1">
    <source>
        <dbReference type="SAM" id="MobiDB-lite"/>
    </source>
</evidence>
<dbReference type="PANTHER" id="PTHR31184:SF2">
    <property type="entry name" value="HUNTINGTIN-INTERACTING PROTEIN K"/>
    <property type="match status" value="1"/>
</dbReference>
<dbReference type="EMBL" id="JAAAUY010000414">
    <property type="protein sequence ID" value="KAF9330208.1"/>
    <property type="molecule type" value="Genomic_DNA"/>
</dbReference>
<dbReference type="InterPro" id="IPR038922">
    <property type="entry name" value="HYPK_UBA"/>
</dbReference>
<evidence type="ECO:0000259" key="2">
    <source>
        <dbReference type="Pfam" id="PF19026"/>
    </source>
</evidence>
<accession>A0A9P5SI47</accession>
<evidence type="ECO:0000313" key="3">
    <source>
        <dbReference type="EMBL" id="KAF9330208.1"/>
    </source>
</evidence>
<dbReference type="Pfam" id="PF19026">
    <property type="entry name" value="UBA_HYPK"/>
    <property type="match status" value="1"/>
</dbReference>
<feature type="compositionally biased region" description="Acidic residues" evidence="1">
    <location>
        <begin position="89"/>
        <end position="102"/>
    </location>
</feature>
<reference evidence="3" key="1">
    <citation type="journal article" date="2020" name="Fungal Divers.">
        <title>Resolving the Mortierellaceae phylogeny through synthesis of multi-gene phylogenetics and phylogenomics.</title>
        <authorList>
            <person name="Vandepol N."/>
            <person name="Liber J."/>
            <person name="Desiro A."/>
            <person name="Na H."/>
            <person name="Kennedy M."/>
            <person name="Barry K."/>
            <person name="Grigoriev I.V."/>
            <person name="Miller A.N."/>
            <person name="O'Donnell K."/>
            <person name="Stajich J.E."/>
            <person name="Bonito G."/>
        </authorList>
    </citation>
    <scope>NUCLEOTIDE SEQUENCE</scope>
    <source>
        <strain evidence="3">NVP1</strain>
    </source>
</reference>
<dbReference type="CDD" id="cd14361">
    <property type="entry name" value="UBA_HYPK"/>
    <property type="match status" value="1"/>
</dbReference>
<gene>
    <name evidence="3" type="ORF">BG006_006826</name>
</gene>
<sequence>MLNSLKKPTAAPAKKPLTQAQRAEAVAAAVAAAEAAQAKKNGAKPPAASATAAAKTPAKASASSDKPKEPKEPKDTNGASSEEAAKEEENGEDDKDDGEEEEKAEKGQSGEAKAAMKNMTGYQPEVERSGVDSTKLEKAMSLLTDVGKKQKAEKAAAHKEVEKVTLAKEDVELVMAEFELTKPVAEKYLKEHGGNVIKTLDALVLA</sequence>
<dbReference type="GO" id="GO:0050821">
    <property type="term" value="P:protein stabilization"/>
    <property type="evidence" value="ECO:0007669"/>
    <property type="project" value="TreeGrafter"/>
</dbReference>
<feature type="domain" description="Nascent polypeptide-associated complex subunit alpha-like UBA" evidence="2">
    <location>
        <begin position="164"/>
        <end position="204"/>
    </location>
</feature>
<organism evidence="3 4">
    <name type="scientific">Podila minutissima</name>
    <dbReference type="NCBI Taxonomy" id="64525"/>
    <lineage>
        <taxon>Eukaryota</taxon>
        <taxon>Fungi</taxon>
        <taxon>Fungi incertae sedis</taxon>
        <taxon>Mucoromycota</taxon>
        <taxon>Mortierellomycotina</taxon>
        <taxon>Mortierellomycetes</taxon>
        <taxon>Mortierellales</taxon>
        <taxon>Mortierellaceae</taxon>
        <taxon>Podila</taxon>
    </lineage>
</organism>